<accession>A0A1I2F4E6</accession>
<evidence type="ECO:0000313" key="2">
    <source>
        <dbReference type="Proteomes" id="UP000181976"/>
    </source>
</evidence>
<dbReference type="AlphaFoldDB" id="A0A1I2F4E6"/>
<proteinExistence type="predicted"/>
<dbReference type="FunCoup" id="A0A1I2F4E6">
    <property type="interactions" value="153"/>
</dbReference>
<sequence length="224" mass="24948">MHQPGNTRVIIFDMDGVLYDSMKYHADTWVAAFKKYGFDFPRIEAYTNEGSTGDFTIKKAIRELAGRDATPQEIEGIYAEKTHLMNSLKPAPMIPGMQSLIRTLRSRGLQIMVVTGSRQPALLDRLKHDYGVEKHQMITGWDVKRGKPDPEPYEMALKKGGFHPDEAIVIENAPLGIQSAVAAGIYTLAINTGPLSEDILSEAGAAKVFSTTEELRHFLERITK</sequence>
<dbReference type="STRING" id="385682.SAMN05444380_12621"/>
<dbReference type="InterPro" id="IPR023198">
    <property type="entry name" value="PGP-like_dom2"/>
</dbReference>
<dbReference type="eggNOG" id="COG0637">
    <property type="taxonomic scope" value="Bacteria"/>
</dbReference>
<gene>
    <name evidence="1" type="ORF">SAMN05444380_12621</name>
</gene>
<dbReference type="Gene3D" id="3.40.50.1000">
    <property type="entry name" value="HAD superfamily/HAD-like"/>
    <property type="match status" value="1"/>
</dbReference>
<dbReference type="PANTHER" id="PTHR43481:SF4">
    <property type="entry name" value="GLYCEROL-1-PHOSPHATE PHOSPHOHYDROLASE 1-RELATED"/>
    <property type="match status" value="1"/>
</dbReference>
<dbReference type="SUPFAM" id="SSF56784">
    <property type="entry name" value="HAD-like"/>
    <property type="match status" value="1"/>
</dbReference>
<dbReference type="PRINTS" id="PR00413">
    <property type="entry name" value="HADHALOGNASE"/>
</dbReference>
<dbReference type="NCBIfam" id="TIGR01509">
    <property type="entry name" value="HAD-SF-IA-v3"/>
    <property type="match status" value="1"/>
</dbReference>
<organism evidence="1 2">
    <name type="scientific">Thermophagus xiamenensis</name>
    <dbReference type="NCBI Taxonomy" id="385682"/>
    <lineage>
        <taxon>Bacteria</taxon>
        <taxon>Pseudomonadati</taxon>
        <taxon>Bacteroidota</taxon>
        <taxon>Bacteroidia</taxon>
        <taxon>Marinilabiliales</taxon>
        <taxon>Marinilabiliaceae</taxon>
        <taxon>Thermophagus</taxon>
    </lineage>
</organism>
<dbReference type="InterPro" id="IPR041492">
    <property type="entry name" value="HAD_2"/>
</dbReference>
<dbReference type="EMBL" id="FONA01000026">
    <property type="protein sequence ID" value="SFE99727.1"/>
    <property type="molecule type" value="Genomic_DNA"/>
</dbReference>
<dbReference type="InParanoid" id="A0A1I2F4E6"/>
<keyword evidence="2" id="KW-1185">Reference proteome</keyword>
<dbReference type="Proteomes" id="UP000181976">
    <property type="component" value="Unassembled WGS sequence"/>
</dbReference>
<protein>
    <submittedName>
        <fullName evidence="1">Haloacid dehalogenase superfamily, subfamily IA, variant 3 with third motif having DD or ED</fullName>
    </submittedName>
</protein>
<dbReference type="OrthoDB" id="9797743at2"/>
<dbReference type="Pfam" id="PF13419">
    <property type="entry name" value="HAD_2"/>
    <property type="match status" value="1"/>
</dbReference>
<dbReference type="Gene3D" id="1.10.150.240">
    <property type="entry name" value="Putative phosphatase, domain 2"/>
    <property type="match status" value="1"/>
</dbReference>
<dbReference type="SFLD" id="SFLDS00003">
    <property type="entry name" value="Haloacid_Dehalogenase"/>
    <property type="match status" value="1"/>
</dbReference>
<name>A0A1I2F4E6_9BACT</name>
<reference evidence="1 2" key="1">
    <citation type="submission" date="2016-10" db="EMBL/GenBank/DDBJ databases">
        <authorList>
            <person name="de Groot N.N."/>
        </authorList>
    </citation>
    <scope>NUCLEOTIDE SEQUENCE [LARGE SCALE GENOMIC DNA]</scope>
    <source>
        <strain evidence="1 2">DSM 19012</strain>
    </source>
</reference>
<dbReference type="RefSeq" id="WP_010528028.1">
    <property type="nucleotide sequence ID" value="NZ_AFSL01000069.1"/>
</dbReference>
<dbReference type="SFLD" id="SFLDG01135">
    <property type="entry name" value="C1.5.6:_HAD__Beta-PGM__Phospha"/>
    <property type="match status" value="1"/>
</dbReference>
<dbReference type="InterPro" id="IPR006439">
    <property type="entry name" value="HAD-SF_hydro_IA"/>
</dbReference>
<dbReference type="SFLD" id="SFLDG01129">
    <property type="entry name" value="C1.5:_HAD__Beta-PGM__Phosphata"/>
    <property type="match status" value="1"/>
</dbReference>
<dbReference type="InterPro" id="IPR023214">
    <property type="entry name" value="HAD_sf"/>
</dbReference>
<dbReference type="InterPro" id="IPR051806">
    <property type="entry name" value="HAD-like_SPP"/>
</dbReference>
<dbReference type="InterPro" id="IPR036412">
    <property type="entry name" value="HAD-like_sf"/>
</dbReference>
<dbReference type="GO" id="GO:0050308">
    <property type="term" value="F:sugar-phosphatase activity"/>
    <property type="evidence" value="ECO:0007669"/>
    <property type="project" value="TreeGrafter"/>
</dbReference>
<dbReference type="PANTHER" id="PTHR43481">
    <property type="entry name" value="FRUCTOSE-1-PHOSPHATE PHOSPHATASE"/>
    <property type="match status" value="1"/>
</dbReference>
<evidence type="ECO:0000313" key="1">
    <source>
        <dbReference type="EMBL" id="SFE99727.1"/>
    </source>
</evidence>